<keyword evidence="2" id="KW-1185">Reference proteome</keyword>
<name>A0A7J0BSE3_9BACT</name>
<dbReference type="Proteomes" id="UP000503820">
    <property type="component" value="Unassembled WGS sequence"/>
</dbReference>
<dbReference type="AlphaFoldDB" id="A0A7J0BSE3"/>
<reference evidence="1 2" key="1">
    <citation type="submission" date="2020-05" db="EMBL/GenBank/DDBJ databases">
        <title>Draft genome sequence of Desulfovibrio psychrotolerans JS1T.</title>
        <authorList>
            <person name="Ueno A."/>
            <person name="Tamazawa S."/>
            <person name="Tamamura S."/>
            <person name="Murakami T."/>
            <person name="Kiyama T."/>
            <person name="Inomata H."/>
            <person name="Amano Y."/>
            <person name="Miyakawa K."/>
            <person name="Tamaki H."/>
            <person name="Naganuma T."/>
            <person name="Kaneko K."/>
        </authorList>
    </citation>
    <scope>NUCLEOTIDE SEQUENCE [LARGE SCALE GENOMIC DNA]</scope>
    <source>
        <strain evidence="1 2">JS1</strain>
    </source>
</reference>
<organism evidence="1 2">
    <name type="scientific">Desulfovibrio psychrotolerans</name>
    <dbReference type="NCBI Taxonomy" id="415242"/>
    <lineage>
        <taxon>Bacteria</taxon>
        <taxon>Pseudomonadati</taxon>
        <taxon>Thermodesulfobacteriota</taxon>
        <taxon>Desulfovibrionia</taxon>
        <taxon>Desulfovibrionales</taxon>
        <taxon>Desulfovibrionaceae</taxon>
        <taxon>Desulfovibrio</taxon>
    </lineage>
</organism>
<protein>
    <submittedName>
        <fullName evidence="1">Uncharacterized protein</fullName>
    </submittedName>
</protein>
<evidence type="ECO:0000313" key="1">
    <source>
        <dbReference type="EMBL" id="GFM36627.1"/>
    </source>
</evidence>
<sequence length="149" mass="16474">MPLVVCQTCGKEFSARPGRVASGRGKFCSRECSATSRRNTDIVACQWCGKETLRKSTRQKYCSRACAAASAHAAHFSKPQQTIRCRTCGRPFAPRTATDAHCDARCRMARKQESGHGYGMFEDPWANGSIPPDRYGKDLYRMPDAGLGF</sequence>
<accession>A0A7J0BSE3</accession>
<gene>
    <name evidence="1" type="ORF">DSM19430T_13110</name>
</gene>
<dbReference type="EMBL" id="BLVP01000007">
    <property type="protein sequence ID" value="GFM36627.1"/>
    <property type="molecule type" value="Genomic_DNA"/>
</dbReference>
<dbReference type="RefSeq" id="WP_174409295.1">
    <property type="nucleotide sequence ID" value="NZ_BLVP01000007.1"/>
</dbReference>
<comment type="caution">
    <text evidence="1">The sequence shown here is derived from an EMBL/GenBank/DDBJ whole genome shotgun (WGS) entry which is preliminary data.</text>
</comment>
<proteinExistence type="predicted"/>
<evidence type="ECO:0000313" key="2">
    <source>
        <dbReference type="Proteomes" id="UP000503820"/>
    </source>
</evidence>